<comment type="caution">
    <text evidence="2">The sequence shown here is derived from an EMBL/GenBank/DDBJ whole genome shotgun (WGS) entry which is preliminary data.</text>
</comment>
<dbReference type="InterPro" id="IPR051829">
    <property type="entry name" value="Multiheme_Cytochr_ET"/>
</dbReference>
<reference evidence="2 3" key="1">
    <citation type="submission" date="2019-04" db="EMBL/GenBank/DDBJ databases">
        <title>Geobacter ruber sp. nov., ferric-reducing bacteria isolated from paddy soil.</title>
        <authorList>
            <person name="Xu Z."/>
            <person name="Masuda Y."/>
            <person name="Itoh H."/>
            <person name="Senoo K."/>
        </authorList>
    </citation>
    <scope>NUCLEOTIDE SEQUENCE [LARGE SCALE GENOMIC DNA]</scope>
    <source>
        <strain evidence="2 3">Red88</strain>
    </source>
</reference>
<dbReference type="InterPro" id="IPR036280">
    <property type="entry name" value="Multihaem_cyt_sf"/>
</dbReference>
<dbReference type="OrthoDB" id="5389598at2"/>
<dbReference type="RefSeq" id="WP_149309536.1">
    <property type="nucleotide sequence ID" value="NZ_SRSD01000011.1"/>
</dbReference>
<keyword evidence="3" id="KW-1185">Reference proteome</keyword>
<evidence type="ECO:0000313" key="2">
    <source>
        <dbReference type="EMBL" id="KAA0888365.1"/>
    </source>
</evidence>
<dbReference type="PANTHER" id="PTHR35038:SF6">
    <property type="entry name" value="SURFACE LOCALIZED DECAHEME CYTOCHROME C LIPOPROTEIN"/>
    <property type="match status" value="1"/>
</dbReference>
<dbReference type="Gene3D" id="1.10.780.10">
    <property type="entry name" value="Hydroxylamine Oxidoreductase, Chain A, domain 1"/>
    <property type="match status" value="1"/>
</dbReference>
<dbReference type="Proteomes" id="UP000324298">
    <property type="component" value="Unassembled WGS sequence"/>
</dbReference>
<keyword evidence="1" id="KW-0732">Signal</keyword>
<gene>
    <name evidence="2" type="ORF">ET418_16675</name>
</gene>
<accession>A0A5A9X7K5</accession>
<dbReference type="PANTHER" id="PTHR35038">
    <property type="entry name" value="DISSIMILATORY SULFITE REDUCTASE SIRA"/>
    <property type="match status" value="1"/>
</dbReference>
<evidence type="ECO:0000256" key="1">
    <source>
        <dbReference type="ARBA" id="ARBA00022729"/>
    </source>
</evidence>
<dbReference type="SUPFAM" id="SSF48695">
    <property type="entry name" value="Multiheme cytochromes"/>
    <property type="match status" value="1"/>
</dbReference>
<proteinExistence type="predicted"/>
<dbReference type="GO" id="GO:0016491">
    <property type="term" value="F:oxidoreductase activity"/>
    <property type="evidence" value="ECO:0007669"/>
    <property type="project" value="TreeGrafter"/>
</dbReference>
<dbReference type="EMBL" id="SRSD01000011">
    <property type="protein sequence ID" value="KAA0888365.1"/>
    <property type="molecule type" value="Genomic_DNA"/>
</dbReference>
<evidence type="ECO:0000313" key="3">
    <source>
        <dbReference type="Proteomes" id="UP000324298"/>
    </source>
</evidence>
<dbReference type="AlphaFoldDB" id="A0A5A9X7K5"/>
<sequence length="380" mass="41405">MECHTSLSALNASKASPAIDASALVVSAKFLKSAHTAKGCPSCHGGNPLSRAKAGAHKKLVADPLAADGGRAVCGKCHTDIVMRHKSSLHYTTQGIKNAFFGRLSKDDSTCKMAKAAWRSKACVDCHASCGTCHVTKPRSPWVISGPKGLLSGHEFQRFEKKTDAEKTCYVCHAGSITDPEAGFQKYDVHNKAGMTCMSCHTEKEVHGDGVTRQTMINSGAVTTECKQCHEKITGRWHSQSHLDRATCQSCHSMPYRSCTECHGWQRIVDKASPPFRITYSIKLGVEHGKLTTLVKAPVDPKMLADEGLPEIPANKLTTQSSWYAGVPHNVIRPKPNQELCDRCHGPGTALLKENDLQFPDHEKKHIMTPRPPVDATNIH</sequence>
<name>A0A5A9X7K5_9BACT</name>
<organism evidence="2 3">
    <name type="scientific">Oryzomonas rubra</name>
    <dbReference type="NCBI Taxonomy" id="2509454"/>
    <lineage>
        <taxon>Bacteria</taxon>
        <taxon>Pseudomonadati</taxon>
        <taxon>Thermodesulfobacteriota</taxon>
        <taxon>Desulfuromonadia</taxon>
        <taxon>Geobacterales</taxon>
        <taxon>Geobacteraceae</taxon>
        <taxon>Oryzomonas</taxon>
    </lineage>
</organism>
<protein>
    <submittedName>
        <fullName evidence="2">Uncharacterized protein</fullName>
    </submittedName>
</protein>